<gene>
    <name evidence="1" type="ORF">K6Y31_20795</name>
</gene>
<reference evidence="1 2" key="1">
    <citation type="journal article" date="2022" name="Environ. Microbiol. Rep.">
        <title>Eco-phylogenetic analyses reveal divergent evolution of vitamin B12 metabolism in the marine bacterial family 'Psychromonadaceae'.</title>
        <authorList>
            <person name="Jin X."/>
            <person name="Yang Y."/>
            <person name="Cao H."/>
            <person name="Gao B."/>
            <person name="Zhao Z."/>
        </authorList>
    </citation>
    <scope>NUCLEOTIDE SEQUENCE [LARGE SCALE GENOMIC DNA]</scope>
    <source>
        <strain evidence="1 2">MKS20</strain>
    </source>
</reference>
<organism evidence="1 2">
    <name type="scientific">Motilimonas cestriensis</name>
    <dbReference type="NCBI Taxonomy" id="2742685"/>
    <lineage>
        <taxon>Bacteria</taxon>
        <taxon>Pseudomonadati</taxon>
        <taxon>Pseudomonadota</taxon>
        <taxon>Gammaproteobacteria</taxon>
        <taxon>Alteromonadales</taxon>
        <taxon>Alteromonadales genera incertae sedis</taxon>
        <taxon>Motilimonas</taxon>
    </lineage>
</organism>
<dbReference type="Proteomes" id="UP001201273">
    <property type="component" value="Unassembled WGS sequence"/>
</dbReference>
<dbReference type="EMBL" id="JAIMJA010000035">
    <property type="protein sequence ID" value="MCE2597216.1"/>
    <property type="molecule type" value="Genomic_DNA"/>
</dbReference>
<protein>
    <recommendedName>
        <fullName evidence="3">DUF2570 domain-containing protein</fullName>
    </recommendedName>
</protein>
<accession>A0ABS8WHH7</accession>
<evidence type="ECO:0000313" key="1">
    <source>
        <dbReference type="EMBL" id="MCE2597216.1"/>
    </source>
</evidence>
<comment type="caution">
    <text evidence="1">The sequence shown here is derived from an EMBL/GenBank/DDBJ whole genome shotgun (WGS) entry which is preliminary data.</text>
</comment>
<sequence>MLVMSVLAKYGLMALGALLVASAALNVGQAVKAKLRAAKLADAQAEIAELRHGLDLAVMANKASEKAVMDLQQQVVYVQQSNDLLVSKFSSINATARDVSSVVKEGLQDEAEQSCSNRPLPFSVVSGMQHYQDADQVQNH</sequence>
<keyword evidence="2" id="KW-1185">Reference proteome</keyword>
<dbReference type="RefSeq" id="WP_233054969.1">
    <property type="nucleotide sequence ID" value="NZ_JAIMJA010000035.1"/>
</dbReference>
<name>A0ABS8WHH7_9GAMM</name>
<evidence type="ECO:0000313" key="2">
    <source>
        <dbReference type="Proteomes" id="UP001201273"/>
    </source>
</evidence>
<evidence type="ECO:0008006" key="3">
    <source>
        <dbReference type="Google" id="ProtNLM"/>
    </source>
</evidence>
<proteinExistence type="predicted"/>